<feature type="transmembrane region" description="Helical" evidence="13">
    <location>
        <begin position="186"/>
        <end position="210"/>
    </location>
</feature>
<dbReference type="InterPro" id="IPR005837">
    <property type="entry name" value="FliP"/>
</dbReference>
<feature type="transmembrane region" description="Helical" evidence="13">
    <location>
        <begin position="41"/>
        <end position="74"/>
    </location>
</feature>
<protein>
    <recommendedName>
        <fullName evidence="3">Flagellar biosynthetic protein FliP</fullName>
    </recommendedName>
</protein>
<organism evidence="14">
    <name type="scientific">marine metagenome</name>
    <dbReference type="NCBI Taxonomy" id="408172"/>
    <lineage>
        <taxon>unclassified sequences</taxon>
        <taxon>metagenomes</taxon>
        <taxon>ecological metagenomes</taxon>
    </lineage>
</organism>
<reference evidence="14" key="1">
    <citation type="submission" date="2018-05" db="EMBL/GenBank/DDBJ databases">
        <authorList>
            <person name="Lanie J.A."/>
            <person name="Ng W.-L."/>
            <person name="Kazmierczak K.M."/>
            <person name="Andrzejewski T.M."/>
            <person name="Davidsen T.M."/>
            <person name="Wayne K.J."/>
            <person name="Tettelin H."/>
            <person name="Glass J.I."/>
            <person name="Rusch D."/>
            <person name="Podicherti R."/>
            <person name="Tsui H.-C.T."/>
            <person name="Winkler M.E."/>
        </authorList>
    </citation>
    <scope>NUCLEOTIDE SEQUENCE</scope>
</reference>
<evidence type="ECO:0000256" key="5">
    <source>
        <dbReference type="ARBA" id="ARBA00022475"/>
    </source>
</evidence>
<keyword evidence="4" id="KW-0813">Transport</keyword>
<dbReference type="Pfam" id="PF00813">
    <property type="entry name" value="FliP"/>
    <property type="match status" value="1"/>
</dbReference>
<name>A0A381VWZ9_9ZZZZ</name>
<evidence type="ECO:0000256" key="10">
    <source>
        <dbReference type="ARBA" id="ARBA00023136"/>
    </source>
</evidence>
<keyword evidence="6 13" id="KW-0812">Transmembrane</keyword>
<dbReference type="AlphaFoldDB" id="A0A381VWZ9"/>
<keyword evidence="8" id="KW-0653">Protein transport</keyword>
<evidence type="ECO:0000256" key="3">
    <source>
        <dbReference type="ARBA" id="ARBA00021714"/>
    </source>
</evidence>
<dbReference type="PRINTS" id="PR01302">
    <property type="entry name" value="TYPE3IMPPROT"/>
</dbReference>
<evidence type="ECO:0000256" key="13">
    <source>
        <dbReference type="SAM" id="Phobius"/>
    </source>
</evidence>
<sequence length="244" mass="27266">MLIFGLVCVIGEPGLQAQTTSTNSLGFNFQLPDNPQEFDLSIRIVIFFTLLAIAPSLMIMMTCFTRIVIVLSFLRTALALQQAPSNQLLVSFSLFLTFFIMGPVFEDINSSALTPYSEGQITSQTAIEIGTDRMRTFMLKQTRPKDVEFFLGLARVGPTTLDNVPLRVVIPSFVLSELTTAFQMGFFLFLPFILIDFVVAIVLMSLGLMFLPPTMISMPMKLLLFVLVDGWTLIVRSLVDSFNY</sequence>
<dbReference type="PANTHER" id="PTHR30587">
    <property type="entry name" value="FLAGELLAR BIOSYNTHETIC PROTEIN FLIP"/>
    <property type="match status" value="1"/>
</dbReference>
<dbReference type="PROSITE" id="PS01061">
    <property type="entry name" value="FLIP_2"/>
    <property type="match status" value="1"/>
</dbReference>
<keyword evidence="11" id="KW-0975">Bacterial flagellum</keyword>
<evidence type="ECO:0000256" key="7">
    <source>
        <dbReference type="ARBA" id="ARBA00022795"/>
    </source>
</evidence>
<evidence type="ECO:0000256" key="4">
    <source>
        <dbReference type="ARBA" id="ARBA00022448"/>
    </source>
</evidence>
<keyword evidence="12" id="KW-1006">Bacterial flagellum protein export</keyword>
<feature type="transmembrane region" description="Helical" evidence="13">
    <location>
        <begin position="86"/>
        <end position="105"/>
    </location>
</feature>
<dbReference type="NCBIfam" id="TIGR01103">
    <property type="entry name" value="fliP"/>
    <property type="match status" value="1"/>
</dbReference>
<dbReference type="PANTHER" id="PTHR30587:SF0">
    <property type="entry name" value="FLAGELLAR BIOSYNTHETIC PROTEIN FLIP"/>
    <property type="match status" value="1"/>
</dbReference>
<evidence type="ECO:0000256" key="1">
    <source>
        <dbReference type="ARBA" id="ARBA00004117"/>
    </source>
</evidence>
<comment type="subcellular location">
    <subcellularLocation>
        <location evidence="1">Bacterial flagellum basal body</location>
    </subcellularLocation>
    <subcellularLocation>
        <location evidence="2">Cell membrane</location>
        <topology evidence="2">Multi-pass membrane protein</topology>
    </subcellularLocation>
</comment>
<proteinExistence type="predicted"/>
<dbReference type="NCBIfam" id="NF009438">
    <property type="entry name" value="PRK12797.1"/>
    <property type="match status" value="1"/>
</dbReference>
<dbReference type="GO" id="GO:0009425">
    <property type="term" value="C:bacterial-type flagellum basal body"/>
    <property type="evidence" value="ECO:0007669"/>
    <property type="project" value="UniProtKB-SubCell"/>
</dbReference>
<keyword evidence="5" id="KW-1003">Cell membrane</keyword>
<dbReference type="GO" id="GO:0005886">
    <property type="term" value="C:plasma membrane"/>
    <property type="evidence" value="ECO:0007669"/>
    <property type="project" value="UniProtKB-SubCell"/>
</dbReference>
<dbReference type="PRINTS" id="PR00951">
    <property type="entry name" value="FLGBIOSNFLIP"/>
</dbReference>
<keyword evidence="7" id="KW-1005">Bacterial flagellum biogenesis</keyword>
<dbReference type="GO" id="GO:0009306">
    <property type="term" value="P:protein secretion"/>
    <property type="evidence" value="ECO:0007669"/>
    <property type="project" value="InterPro"/>
</dbReference>
<keyword evidence="9 13" id="KW-1133">Transmembrane helix</keyword>
<evidence type="ECO:0000313" key="14">
    <source>
        <dbReference type="EMBL" id="SVA44133.1"/>
    </source>
</evidence>
<evidence type="ECO:0000256" key="6">
    <source>
        <dbReference type="ARBA" id="ARBA00022692"/>
    </source>
</evidence>
<dbReference type="GO" id="GO:0044781">
    <property type="term" value="P:bacterial-type flagellum organization"/>
    <property type="evidence" value="ECO:0007669"/>
    <property type="project" value="UniProtKB-KW"/>
</dbReference>
<evidence type="ECO:0000256" key="12">
    <source>
        <dbReference type="ARBA" id="ARBA00023225"/>
    </source>
</evidence>
<evidence type="ECO:0000256" key="8">
    <source>
        <dbReference type="ARBA" id="ARBA00022927"/>
    </source>
</evidence>
<keyword evidence="10 13" id="KW-0472">Membrane</keyword>
<dbReference type="InterPro" id="IPR005838">
    <property type="entry name" value="T3SS_IM_P"/>
</dbReference>
<gene>
    <name evidence="14" type="ORF">METZ01_LOCUS96987</name>
</gene>
<evidence type="ECO:0000256" key="9">
    <source>
        <dbReference type="ARBA" id="ARBA00022989"/>
    </source>
</evidence>
<feature type="transmembrane region" description="Helical" evidence="13">
    <location>
        <begin position="222"/>
        <end position="239"/>
    </location>
</feature>
<accession>A0A381VWZ9</accession>
<evidence type="ECO:0000256" key="2">
    <source>
        <dbReference type="ARBA" id="ARBA00004651"/>
    </source>
</evidence>
<dbReference type="PROSITE" id="PS01060">
    <property type="entry name" value="FLIP_1"/>
    <property type="match status" value="1"/>
</dbReference>
<dbReference type="EMBL" id="UINC01009871">
    <property type="protein sequence ID" value="SVA44133.1"/>
    <property type="molecule type" value="Genomic_DNA"/>
</dbReference>
<evidence type="ECO:0000256" key="11">
    <source>
        <dbReference type="ARBA" id="ARBA00023143"/>
    </source>
</evidence>